<organism evidence="1 2">
    <name type="scientific">Maribacter dokdonensis</name>
    <dbReference type="NCBI Taxonomy" id="320912"/>
    <lineage>
        <taxon>Bacteria</taxon>
        <taxon>Pseudomonadati</taxon>
        <taxon>Bacteroidota</taxon>
        <taxon>Flavobacteriia</taxon>
        <taxon>Flavobacteriales</taxon>
        <taxon>Flavobacteriaceae</taxon>
        <taxon>Maribacter</taxon>
    </lineage>
</organism>
<dbReference type="Proteomes" id="UP000199574">
    <property type="component" value="Chromosome I"/>
</dbReference>
<accession>A0ABY0UQ59</accession>
<gene>
    <name evidence="1" type="ORF">SAMN05192545_2589</name>
</gene>
<dbReference type="GeneID" id="90593900"/>
<evidence type="ECO:0000313" key="1">
    <source>
        <dbReference type="EMBL" id="SDT02275.1"/>
    </source>
</evidence>
<evidence type="ECO:0000313" key="2">
    <source>
        <dbReference type="Proteomes" id="UP000199574"/>
    </source>
</evidence>
<dbReference type="RefSeq" id="WP_157490851.1">
    <property type="nucleotide sequence ID" value="NZ_CAJQES010000004.1"/>
</dbReference>
<dbReference type="EMBL" id="LT629754">
    <property type="protein sequence ID" value="SDT02275.1"/>
    <property type="molecule type" value="Genomic_DNA"/>
</dbReference>
<name>A0ABY0UQ59_9FLAO</name>
<protein>
    <submittedName>
        <fullName evidence="1">Uncharacterized protein</fullName>
    </submittedName>
</protein>
<proteinExistence type="predicted"/>
<keyword evidence="2" id="KW-1185">Reference proteome</keyword>
<reference evidence="1 2" key="1">
    <citation type="submission" date="2016-10" db="EMBL/GenBank/DDBJ databases">
        <authorList>
            <person name="Varghese N."/>
            <person name="Submissions S."/>
        </authorList>
    </citation>
    <scope>NUCLEOTIDE SEQUENCE [LARGE SCALE GENOMIC DNA]</scope>
    <source>
        <strain evidence="1 2">MAR_2009_60</strain>
    </source>
</reference>
<sequence length="58" mass="7097">MQRQKEELQILARIGERKIKSLKNSYELTETELLTIIKLHYKYRNRKELDFAKTLNIF</sequence>